<sequence length="447" mass="50690">MSSTTTTKTNVVLPPRKINLQKFRESRGPELESLHSLVSTRLNNDFRSRRNKRRRTTSYDNQAAKKSKKRRRRNETSACLEKDRDEKEVKVVPRRIRRRIELRMNREKGFSSSGDGTKRLRTHVWYAKRFAMTKLWGFYLPLGLQGRGRGSRALLKWFKQEVLVHDASYHISVQLEGPEESLISVLKSLMVPSPSDLSETSSRSVVSGAMYGSAMLHHVGAPLSQPIAPVTYMWRLVCQQNRDSDAMDHADDGCDKPENIESSSSFRQMWVWIHVSAFSEGFDALKFACQKETDERGILINCVSLEGQLAKLEVLGLKAFEHLQKILHPVTCSSENPWQLRKHSAVESKHDSQLKSSVLENQENFFSHAIVSLRVKDPRIMPEKRFTDVPESLSTGMLSISEAEAKEDVALAGILNKNEELLSGTKPGGNSIIYDNKDLWDSSSGEC</sequence>
<evidence type="ECO:0000256" key="1">
    <source>
        <dbReference type="SAM" id="MobiDB-lite"/>
    </source>
</evidence>
<dbReference type="EMBL" id="JRKL02012869">
    <property type="protein sequence ID" value="KAF3943547.1"/>
    <property type="molecule type" value="Genomic_DNA"/>
</dbReference>
<evidence type="ECO:0000259" key="2">
    <source>
        <dbReference type="Pfam" id="PF06978"/>
    </source>
</evidence>
<accession>A0A8J4Q549</accession>
<proteinExistence type="predicted"/>
<dbReference type="OrthoDB" id="442863at2759"/>
<keyword evidence="4" id="KW-1185">Reference proteome</keyword>
<evidence type="ECO:0000313" key="4">
    <source>
        <dbReference type="Proteomes" id="UP000737018"/>
    </source>
</evidence>
<feature type="domain" description="Pop1 N-terminal" evidence="2">
    <location>
        <begin position="120"/>
        <end position="177"/>
    </location>
</feature>
<dbReference type="GO" id="GO:0000172">
    <property type="term" value="C:ribonuclease MRP complex"/>
    <property type="evidence" value="ECO:0007669"/>
    <property type="project" value="InterPro"/>
</dbReference>
<dbReference type="PANTHER" id="PTHR22731">
    <property type="entry name" value="RIBONUCLEASES P/MRP PROTEIN SUBUNIT POP1"/>
    <property type="match status" value="1"/>
</dbReference>
<evidence type="ECO:0000313" key="3">
    <source>
        <dbReference type="EMBL" id="KAF3943547.1"/>
    </source>
</evidence>
<dbReference type="AlphaFoldDB" id="A0A8J4Q549"/>
<name>A0A8J4Q549_9ROSI</name>
<dbReference type="GO" id="GO:0001682">
    <property type="term" value="P:tRNA 5'-leader removal"/>
    <property type="evidence" value="ECO:0007669"/>
    <property type="project" value="InterPro"/>
</dbReference>
<feature type="region of interest" description="Disordered" evidence="1">
    <location>
        <begin position="43"/>
        <end position="84"/>
    </location>
</feature>
<dbReference type="InterPro" id="IPR009723">
    <property type="entry name" value="Pop1_N"/>
</dbReference>
<organism evidence="3 4">
    <name type="scientific">Castanea mollissima</name>
    <name type="common">Chinese chestnut</name>
    <dbReference type="NCBI Taxonomy" id="60419"/>
    <lineage>
        <taxon>Eukaryota</taxon>
        <taxon>Viridiplantae</taxon>
        <taxon>Streptophyta</taxon>
        <taxon>Embryophyta</taxon>
        <taxon>Tracheophyta</taxon>
        <taxon>Spermatophyta</taxon>
        <taxon>Magnoliopsida</taxon>
        <taxon>eudicotyledons</taxon>
        <taxon>Gunneridae</taxon>
        <taxon>Pentapetalae</taxon>
        <taxon>rosids</taxon>
        <taxon>fabids</taxon>
        <taxon>Fagales</taxon>
        <taxon>Fagaceae</taxon>
        <taxon>Castanea</taxon>
    </lineage>
</organism>
<gene>
    <name evidence="3" type="ORF">CMV_029908</name>
</gene>
<protein>
    <recommendedName>
        <fullName evidence="2">Pop1 N-terminal domain-containing protein</fullName>
    </recommendedName>
</protein>
<comment type="caution">
    <text evidence="3">The sequence shown here is derived from an EMBL/GenBank/DDBJ whole genome shotgun (WGS) entry which is preliminary data.</text>
</comment>
<dbReference type="Proteomes" id="UP000737018">
    <property type="component" value="Unassembled WGS sequence"/>
</dbReference>
<reference evidence="3" key="1">
    <citation type="submission" date="2020-03" db="EMBL/GenBank/DDBJ databases">
        <title>Castanea mollissima Vanexum genome sequencing.</title>
        <authorList>
            <person name="Staton M."/>
        </authorList>
    </citation>
    <scope>NUCLEOTIDE SEQUENCE</scope>
    <source>
        <tissue evidence="3">Leaf</tissue>
    </source>
</reference>
<dbReference type="GO" id="GO:0005655">
    <property type="term" value="C:nucleolar ribonuclease P complex"/>
    <property type="evidence" value="ECO:0007669"/>
    <property type="project" value="InterPro"/>
</dbReference>
<dbReference type="InterPro" id="IPR039182">
    <property type="entry name" value="Pop1"/>
</dbReference>
<dbReference type="PANTHER" id="PTHR22731:SF3">
    <property type="entry name" value="RIBONUCLEASES P_MRP PROTEIN SUBUNIT POP1"/>
    <property type="match status" value="1"/>
</dbReference>
<dbReference type="Pfam" id="PF06978">
    <property type="entry name" value="POP1_N"/>
    <property type="match status" value="1"/>
</dbReference>